<dbReference type="InterPro" id="IPR008523">
    <property type="entry name" value="DUF805"/>
</dbReference>
<sequence length="129" mass="14101">MDFGQAIKTCLNKYATFSGRAQRSEYWYFFLFTAVVNIVASVLDATIFGDMAVLYVIATLVLLLPSIAAGVRRLHDTDKSGWWLLISLIPAIGIIVLIVFFCQRGTVGPNRFGPDPLQGSLSSTHTATA</sequence>
<name>A0A1B2ELA7_9HYPH</name>
<keyword evidence="1" id="KW-0472">Membrane</keyword>
<feature type="transmembrane region" description="Helical" evidence="1">
    <location>
        <begin position="52"/>
        <end position="70"/>
    </location>
</feature>
<keyword evidence="1" id="KW-0812">Transmembrane</keyword>
<feature type="transmembrane region" description="Helical" evidence="1">
    <location>
        <begin position="82"/>
        <end position="102"/>
    </location>
</feature>
<dbReference type="AlphaFoldDB" id="A0A1B2ELA7"/>
<evidence type="ECO:0008006" key="3">
    <source>
        <dbReference type="Google" id="ProtNLM"/>
    </source>
</evidence>
<dbReference type="KEGG" id="moc:BB934_22920"/>
<evidence type="ECO:0000256" key="1">
    <source>
        <dbReference type="SAM" id="Phobius"/>
    </source>
</evidence>
<gene>
    <name evidence="2" type="ORF">BB934_22920</name>
</gene>
<dbReference type="PANTHER" id="PTHR34980">
    <property type="entry name" value="INNER MEMBRANE PROTEIN-RELATED-RELATED"/>
    <property type="match status" value="1"/>
</dbReference>
<organism evidence="2">
    <name type="scientific">Microvirga ossetica</name>
    <dbReference type="NCBI Taxonomy" id="1882682"/>
    <lineage>
        <taxon>Bacteria</taxon>
        <taxon>Pseudomonadati</taxon>
        <taxon>Pseudomonadota</taxon>
        <taxon>Alphaproteobacteria</taxon>
        <taxon>Hyphomicrobiales</taxon>
        <taxon>Methylobacteriaceae</taxon>
        <taxon>Microvirga</taxon>
    </lineage>
</organism>
<keyword evidence="1" id="KW-1133">Transmembrane helix</keyword>
<feature type="transmembrane region" description="Helical" evidence="1">
    <location>
        <begin position="26"/>
        <end position="45"/>
    </location>
</feature>
<dbReference type="Pfam" id="PF05656">
    <property type="entry name" value="DUF805"/>
    <property type="match status" value="1"/>
</dbReference>
<dbReference type="OrthoDB" id="9812349at2"/>
<protein>
    <recommendedName>
        <fullName evidence="3">DUF805 domain-containing protein</fullName>
    </recommendedName>
</protein>
<dbReference type="RefSeq" id="WP_099511799.1">
    <property type="nucleotide sequence ID" value="NZ_CP016616.1"/>
</dbReference>
<dbReference type="PANTHER" id="PTHR34980:SF2">
    <property type="entry name" value="INNER MEMBRANE PROTEIN YHAH-RELATED"/>
    <property type="match status" value="1"/>
</dbReference>
<evidence type="ECO:0000313" key="2">
    <source>
        <dbReference type="EMBL" id="ANY80729.1"/>
    </source>
</evidence>
<dbReference type="GO" id="GO:0005886">
    <property type="term" value="C:plasma membrane"/>
    <property type="evidence" value="ECO:0007669"/>
    <property type="project" value="TreeGrafter"/>
</dbReference>
<accession>A0A1B2ELA7</accession>
<proteinExistence type="predicted"/>
<reference evidence="2" key="1">
    <citation type="submission" date="2016-07" db="EMBL/GenBank/DDBJ databases">
        <title>Microvirga ossetica sp. nov. a new species of rhizobia isolated from root nodules of the legume species Vicia alpestris Steven originated from North Ossetia region in the Caucasus.</title>
        <authorList>
            <person name="Safronova V.I."/>
            <person name="Kuznetsova I.G."/>
            <person name="Sazanova A.L."/>
            <person name="Belimov A."/>
            <person name="Andronov E."/>
            <person name="Osledkin Y.S."/>
            <person name="Onishchuk O.P."/>
            <person name="Kurchak O.N."/>
            <person name="Shaposhnikov A.I."/>
            <person name="Willems A."/>
            <person name="Tikhonovich I.A."/>
        </authorList>
    </citation>
    <scope>NUCLEOTIDE SEQUENCE [LARGE SCALE GENOMIC DNA]</scope>
    <source>
        <strain evidence="2">V5/3M</strain>
    </source>
</reference>
<dbReference type="EMBL" id="CP016616">
    <property type="protein sequence ID" value="ANY80729.1"/>
    <property type="molecule type" value="Genomic_DNA"/>
</dbReference>